<feature type="domain" description="Methyl-accepting transducer" evidence="12">
    <location>
        <begin position="445"/>
        <end position="681"/>
    </location>
</feature>
<dbReference type="GO" id="GO:0005886">
    <property type="term" value="C:plasma membrane"/>
    <property type="evidence" value="ECO:0007669"/>
    <property type="project" value="UniProtKB-SubCell"/>
</dbReference>
<evidence type="ECO:0000256" key="7">
    <source>
        <dbReference type="ARBA" id="ARBA00023224"/>
    </source>
</evidence>
<dbReference type="CDD" id="cd11386">
    <property type="entry name" value="MCP_signal"/>
    <property type="match status" value="1"/>
</dbReference>
<evidence type="ECO:0000256" key="1">
    <source>
        <dbReference type="ARBA" id="ARBA00004651"/>
    </source>
</evidence>
<dbReference type="Pfam" id="PF00015">
    <property type="entry name" value="MCPsignal"/>
    <property type="match status" value="1"/>
</dbReference>
<keyword evidence="4 11" id="KW-0812">Transmembrane</keyword>
<sequence>MQLRSHKMDFKGRERRWLPWFGKTGKLAMRWSCLLNAGQTARVEKTFSGLAQTRVDLLLGWAQQHWQALELLGCGLATYWPAIEADSLRRALPHMPEVCELFVVDTSGRIMASTHAPRIGTRHDAGALAAGLRAPFLLGPYSDELTLQLGATTSKFHDAVTLMFHQPLSHDGQVVGCLCARIPNDVMSDLIQREAGHVYRDSGDNYLFMVHSAYNPAIAPGTALSRSRFEDGAFTGGENLKQGISTPFGTVQVRQHTEFELRFTAPATGELHPGVRETIRHGSNLFVLYPGYPDYRHVPVVGAGLTLRLPGSPDTWGLMCEGDLEEVYRQRSLSVSLASQLLTGLAMLGGLQWWLTRQLPDLAAPLTFAAAGGLLLAFWAFSLRARARSLQALSDFFLDTAECGAPLSNRLALERFASDEAGTLAGWVNSFVDKMDHTMQGIVTAGSALHETSTGLTRTATNAAQCAAQGQAAAVSTARTMLEVNQSIGQVAQHIRDGESASQHALSMTRKGASAVQHNADDVAQLADRIEQSSQALEALSRQTEKIQHISEAIRGIADQTNLLALNAAIEAARAGESGRGFAVVADEVRNLARRTAQATQEIATTLGSVRQQTLDSQSAMHSCQQAAQSSVVRSSEANEALERIEEEVAGMQDRLGQISQAMTLQMSQVQAVNGQAQAITGAAEHSSQSAGETLQAAQSLAQLVLDLHKTASRLSREEKSGSAAPGVPLQTAAPIPGHVAH</sequence>
<dbReference type="Gene3D" id="1.10.287.950">
    <property type="entry name" value="Methyl-accepting chemotaxis protein"/>
    <property type="match status" value="1"/>
</dbReference>
<keyword evidence="2" id="KW-1003">Cell membrane</keyword>
<keyword evidence="7 8" id="KW-0807">Transducer</keyword>
<dbReference type="PANTHER" id="PTHR32089">
    <property type="entry name" value="METHYL-ACCEPTING CHEMOTAXIS PROTEIN MCPB"/>
    <property type="match status" value="1"/>
</dbReference>
<evidence type="ECO:0000256" key="8">
    <source>
        <dbReference type="PROSITE-ProRule" id="PRU00284"/>
    </source>
</evidence>
<dbReference type="EMBL" id="FNNU01000002">
    <property type="protein sequence ID" value="SDW62409.1"/>
    <property type="molecule type" value="Genomic_DNA"/>
</dbReference>
<keyword evidence="14" id="KW-1185">Reference proteome</keyword>
<accession>A0A1H2V369</accession>
<dbReference type="STRING" id="1007099.SAMN05216287_1096"/>
<dbReference type="SMART" id="SM00283">
    <property type="entry name" value="MA"/>
    <property type="match status" value="1"/>
</dbReference>
<dbReference type="InterPro" id="IPR004089">
    <property type="entry name" value="MCPsignal_dom"/>
</dbReference>
<evidence type="ECO:0000256" key="9">
    <source>
        <dbReference type="SAM" id="Coils"/>
    </source>
</evidence>
<dbReference type="OrthoDB" id="2489132at2"/>
<dbReference type="PANTHER" id="PTHR32089:SF119">
    <property type="entry name" value="METHYL-ACCEPTING CHEMOTAXIS PROTEIN CTPL"/>
    <property type="match status" value="1"/>
</dbReference>
<protein>
    <submittedName>
        <fullName evidence="13">Methyl-accepting chemotaxis protein</fullName>
    </submittedName>
</protein>
<evidence type="ECO:0000256" key="3">
    <source>
        <dbReference type="ARBA" id="ARBA00022481"/>
    </source>
</evidence>
<dbReference type="AlphaFoldDB" id="A0A1H2V369"/>
<dbReference type="Proteomes" id="UP000243778">
    <property type="component" value="Unassembled WGS sequence"/>
</dbReference>
<feature type="region of interest" description="Disordered" evidence="10">
    <location>
        <begin position="713"/>
        <end position="742"/>
    </location>
</feature>
<reference evidence="14" key="1">
    <citation type="submission" date="2016-10" db="EMBL/GenBank/DDBJ databases">
        <authorList>
            <person name="Varghese N."/>
            <person name="Submissions S."/>
        </authorList>
    </citation>
    <scope>NUCLEOTIDE SEQUENCE [LARGE SCALE GENOMIC DNA]</scope>
    <source>
        <strain evidence="14">NRRL B-59562</strain>
    </source>
</reference>
<gene>
    <name evidence="13" type="ORF">SAMN05216287_1096</name>
</gene>
<evidence type="ECO:0000256" key="11">
    <source>
        <dbReference type="SAM" id="Phobius"/>
    </source>
</evidence>
<keyword evidence="6 11" id="KW-0472">Membrane</keyword>
<dbReference type="GO" id="GO:0007165">
    <property type="term" value="P:signal transduction"/>
    <property type="evidence" value="ECO:0007669"/>
    <property type="project" value="UniProtKB-KW"/>
</dbReference>
<feature type="coiled-coil region" evidence="9">
    <location>
        <begin position="635"/>
        <end position="662"/>
    </location>
</feature>
<keyword evidence="5 11" id="KW-1133">Transmembrane helix</keyword>
<feature type="transmembrane region" description="Helical" evidence="11">
    <location>
        <begin position="362"/>
        <end position="381"/>
    </location>
</feature>
<dbReference type="RefSeq" id="WP_090225345.1">
    <property type="nucleotide sequence ID" value="NZ_FNNU01000002.1"/>
</dbReference>
<evidence type="ECO:0000256" key="10">
    <source>
        <dbReference type="SAM" id="MobiDB-lite"/>
    </source>
</evidence>
<keyword evidence="3" id="KW-0488">Methylation</keyword>
<evidence type="ECO:0000256" key="2">
    <source>
        <dbReference type="ARBA" id="ARBA00022475"/>
    </source>
</evidence>
<evidence type="ECO:0000313" key="13">
    <source>
        <dbReference type="EMBL" id="SDW62409.1"/>
    </source>
</evidence>
<dbReference type="GO" id="GO:0006935">
    <property type="term" value="P:chemotaxis"/>
    <property type="evidence" value="ECO:0007669"/>
    <property type="project" value="UniProtKB-ARBA"/>
</dbReference>
<evidence type="ECO:0000256" key="5">
    <source>
        <dbReference type="ARBA" id="ARBA00022989"/>
    </source>
</evidence>
<keyword evidence="9" id="KW-0175">Coiled coil</keyword>
<evidence type="ECO:0000313" key="14">
    <source>
        <dbReference type="Proteomes" id="UP000243778"/>
    </source>
</evidence>
<dbReference type="SUPFAM" id="SSF58104">
    <property type="entry name" value="Methyl-accepting chemotaxis protein (MCP) signaling domain"/>
    <property type="match status" value="1"/>
</dbReference>
<evidence type="ECO:0000256" key="6">
    <source>
        <dbReference type="ARBA" id="ARBA00023136"/>
    </source>
</evidence>
<comment type="subcellular location">
    <subcellularLocation>
        <location evidence="1">Cell membrane</location>
        <topology evidence="1">Multi-pass membrane protein</topology>
    </subcellularLocation>
</comment>
<name>A0A1H2V369_9PSED</name>
<feature type="transmembrane region" description="Helical" evidence="11">
    <location>
        <begin position="337"/>
        <end position="356"/>
    </location>
</feature>
<proteinExistence type="predicted"/>
<organism evidence="13 14">
    <name type="scientific">Pseudomonas kuykendallii</name>
    <dbReference type="NCBI Taxonomy" id="1007099"/>
    <lineage>
        <taxon>Bacteria</taxon>
        <taxon>Pseudomonadati</taxon>
        <taxon>Pseudomonadota</taxon>
        <taxon>Gammaproteobacteria</taxon>
        <taxon>Pseudomonadales</taxon>
        <taxon>Pseudomonadaceae</taxon>
        <taxon>Pseudomonas</taxon>
    </lineage>
</organism>
<dbReference type="PROSITE" id="PS50111">
    <property type="entry name" value="CHEMOTAXIS_TRANSDUC_2"/>
    <property type="match status" value="1"/>
</dbReference>
<evidence type="ECO:0000256" key="4">
    <source>
        <dbReference type="ARBA" id="ARBA00022692"/>
    </source>
</evidence>
<evidence type="ECO:0000259" key="12">
    <source>
        <dbReference type="PROSITE" id="PS50111"/>
    </source>
</evidence>